<dbReference type="EMBL" id="BAABLF010000005">
    <property type="protein sequence ID" value="GAA5187775.1"/>
    <property type="molecule type" value="Genomic_DNA"/>
</dbReference>
<keyword evidence="2 3" id="KW-0418">Kinase</keyword>
<evidence type="ECO:0000313" key="3">
    <source>
        <dbReference type="EMBL" id="GAA5187775.1"/>
    </source>
</evidence>
<evidence type="ECO:0000256" key="1">
    <source>
        <dbReference type="ARBA" id="ARBA00009460"/>
    </source>
</evidence>
<comment type="similarity">
    <text evidence="1 2">Belongs to the fructosamine kinase family.</text>
</comment>
<organism evidence="3 4">
    <name type="scientific">Ferrimonas gelatinilytica</name>
    <dbReference type="NCBI Taxonomy" id="1255257"/>
    <lineage>
        <taxon>Bacteria</taxon>
        <taxon>Pseudomonadati</taxon>
        <taxon>Pseudomonadota</taxon>
        <taxon>Gammaproteobacteria</taxon>
        <taxon>Alteromonadales</taxon>
        <taxon>Ferrimonadaceae</taxon>
        <taxon>Ferrimonas</taxon>
    </lineage>
</organism>
<comment type="caution">
    <text evidence="3">The sequence shown here is derived from an EMBL/GenBank/DDBJ whole genome shotgun (WGS) entry which is preliminary data.</text>
</comment>
<sequence>MWNAIAQQISDAIGRDFKIRERQRISGGDIHQAYRVADHHCALFVKVNRRDQVELFETEAHGLGLLAQSPLLTVPEVITVGDCAEGAFIALQYLEMGNGSDAQWYQFGQAVASMHRDHAQSLYGYDDDNYIGTTLQPNRWQKNWAEFFAEQRIGWQLKLAQERGYRLGNSAQWIDSCAEALRGHQPLPSLLHGDLWRGNLAFVDGQGCLFDPACYYGDRETDMAMSTLFSPLPRDFYKGYDAEWPLDPGYGHREGIYQLYHLLNHLNLFGGSYLQQCQRKLQELFCD</sequence>
<dbReference type="RefSeq" id="WP_345315578.1">
    <property type="nucleotide sequence ID" value="NZ_BAABLF010000005.1"/>
</dbReference>
<dbReference type="InterPro" id="IPR016477">
    <property type="entry name" value="Fructo-/Ketosamine-3-kinase"/>
</dbReference>
<proteinExistence type="inferred from homology"/>
<dbReference type="Pfam" id="PF03881">
    <property type="entry name" value="Fructosamin_kin"/>
    <property type="match status" value="1"/>
</dbReference>
<reference evidence="4" key="1">
    <citation type="journal article" date="2019" name="Int. J. Syst. Evol. Microbiol.">
        <title>The Global Catalogue of Microorganisms (GCM) 10K type strain sequencing project: providing services to taxonomists for standard genome sequencing and annotation.</title>
        <authorList>
            <consortium name="The Broad Institute Genomics Platform"/>
            <consortium name="The Broad Institute Genome Sequencing Center for Infectious Disease"/>
            <person name="Wu L."/>
            <person name="Ma J."/>
        </authorList>
    </citation>
    <scope>NUCLEOTIDE SEQUENCE [LARGE SCALE GENOMIC DNA]</scope>
    <source>
        <strain evidence="4">JCM 18720</strain>
    </source>
</reference>
<dbReference type="InterPro" id="IPR011009">
    <property type="entry name" value="Kinase-like_dom_sf"/>
</dbReference>
<name>A0ABP9RVV8_9GAMM</name>
<evidence type="ECO:0000256" key="2">
    <source>
        <dbReference type="PIRNR" id="PIRNR006221"/>
    </source>
</evidence>
<dbReference type="PANTHER" id="PTHR12149">
    <property type="entry name" value="FRUCTOSAMINE 3 KINASE-RELATED PROTEIN"/>
    <property type="match status" value="1"/>
</dbReference>
<evidence type="ECO:0000313" key="4">
    <source>
        <dbReference type="Proteomes" id="UP001501600"/>
    </source>
</evidence>
<dbReference type="PIRSF" id="PIRSF006221">
    <property type="entry name" value="Ketosamine-3-kinase"/>
    <property type="match status" value="1"/>
</dbReference>
<dbReference type="PANTHER" id="PTHR12149:SF8">
    <property type="entry name" value="PROTEIN-RIBULOSAMINE 3-KINASE"/>
    <property type="match status" value="1"/>
</dbReference>
<dbReference type="Gene3D" id="3.30.200.20">
    <property type="entry name" value="Phosphorylase Kinase, domain 1"/>
    <property type="match status" value="1"/>
</dbReference>
<gene>
    <name evidence="3" type="ORF">GCM10025772_06170</name>
</gene>
<keyword evidence="2" id="KW-0808">Transferase</keyword>
<keyword evidence="4" id="KW-1185">Reference proteome</keyword>
<dbReference type="Gene3D" id="3.90.1200.10">
    <property type="match status" value="1"/>
</dbReference>
<protein>
    <submittedName>
        <fullName evidence="3">Fructosamine kinase family protein</fullName>
    </submittedName>
</protein>
<dbReference type="Proteomes" id="UP001501600">
    <property type="component" value="Unassembled WGS sequence"/>
</dbReference>
<accession>A0ABP9RVV8</accession>
<dbReference type="GO" id="GO:0016301">
    <property type="term" value="F:kinase activity"/>
    <property type="evidence" value="ECO:0007669"/>
    <property type="project" value="UniProtKB-KW"/>
</dbReference>
<dbReference type="SUPFAM" id="SSF56112">
    <property type="entry name" value="Protein kinase-like (PK-like)"/>
    <property type="match status" value="1"/>
</dbReference>